<feature type="chain" id="PRO_5004249827" evidence="1">
    <location>
        <begin position="22"/>
        <end position="214"/>
    </location>
</feature>
<dbReference type="PaxDb" id="44689-DDB0215759"/>
<evidence type="ECO:0000256" key="1">
    <source>
        <dbReference type="SAM" id="SignalP"/>
    </source>
</evidence>
<dbReference type="VEuPathDB" id="AmoebaDB:DDB_G0284541"/>
<dbReference type="KEGG" id="ddi:DDB_G0284541"/>
<organism evidence="2 3">
    <name type="scientific">Dictyostelium discoideum</name>
    <name type="common">Social amoeba</name>
    <dbReference type="NCBI Taxonomy" id="44689"/>
    <lineage>
        <taxon>Eukaryota</taxon>
        <taxon>Amoebozoa</taxon>
        <taxon>Evosea</taxon>
        <taxon>Eumycetozoa</taxon>
        <taxon>Dictyostelia</taxon>
        <taxon>Dictyosteliales</taxon>
        <taxon>Dictyosteliaceae</taxon>
        <taxon>Dictyostelium</taxon>
    </lineage>
</organism>
<accession>Q54PL4</accession>
<proteinExistence type="predicted"/>
<dbReference type="dictyBase" id="DDB_G0284541"/>
<sequence>MVNLILLIYLINVELIKKLNTFEIYINKHIDCVVIHKGCKLEYFYEFYENFRGFFKVFYYNRNIIITSIPGIARFTAGLWFNTATLGARDPINGSWNGFAFNRSVSIQYPTAAISFGTRASTIRNENKVLNLTGNQSQLSGSTSTNNKQQANLIPNNPPFFITIPSAILLSGVEPIKIDPQPQNFVFDLFLLKNRIDILPNFFQSGHNIYIEPN</sequence>
<dbReference type="HOGENOM" id="CLU_1291061_0_0_1"/>
<dbReference type="GeneID" id="8624611"/>
<dbReference type="InParanoid" id="Q54PL4"/>
<dbReference type="RefSeq" id="XP_638518.1">
    <property type="nucleotide sequence ID" value="XM_633426.1"/>
</dbReference>
<dbReference type="AlphaFoldDB" id="Q54PL4"/>
<keyword evidence="1" id="KW-0732">Signal</keyword>
<dbReference type="EMBL" id="AAFI02000066">
    <property type="protein sequence ID" value="EAL65197.1"/>
    <property type="molecule type" value="Genomic_DNA"/>
</dbReference>
<dbReference type="Proteomes" id="UP000002195">
    <property type="component" value="Unassembled WGS sequence"/>
</dbReference>
<feature type="signal peptide" evidence="1">
    <location>
        <begin position="1"/>
        <end position="21"/>
    </location>
</feature>
<reference evidence="2 3" key="1">
    <citation type="journal article" date="2005" name="Nature">
        <title>The genome of the social amoeba Dictyostelium discoideum.</title>
        <authorList>
            <consortium name="The Dictyostelium discoideum Sequencing Consortium"/>
            <person name="Eichinger L."/>
            <person name="Pachebat J.A."/>
            <person name="Glockner G."/>
            <person name="Rajandream M.A."/>
            <person name="Sucgang R."/>
            <person name="Berriman M."/>
            <person name="Song J."/>
            <person name="Olsen R."/>
            <person name="Szafranski K."/>
            <person name="Xu Q."/>
            <person name="Tunggal B."/>
            <person name="Kummerfeld S."/>
            <person name="Madera M."/>
            <person name="Konfortov B.A."/>
            <person name="Rivero F."/>
            <person name="Bankier A.T."/>
            <person name="Lehmann R."/>
            <person name="Hamlin N."/>
            <person name="Davies R."/>
            <person name="Gaudet P."/>
            <person name="Fey P."/>
            <person name="Pilcher K."/>
            <person name="Chen G."/>
            <person name="Saunders D."/>
            <person name="Sodergren E."/>
            <person name="Davis P."/>
            <person name="Kerhornou A."/>
            <person name="Nie X."/>
            <person name="Hall N."/>
            <person name="Anjard C."/>
            <person name="Hemphill L."/>
            <person name="Bason N."/>
            <person name="Farbrother P."/>
            <person name="Desany B."/>
            <person name="Just E."/>
            <person name="Morio T."/>
            <person name="Rost R."/>
            <person name="Churcher C."/>
            <person name="Cooper J."/>
            <person name="Haydock S."/>
            <person name="van Driessche N."/>
            <person name="Cronin A."/>
            <person name="Goodhead I."/>
            <person name="Muzny D."/>
            <person name="Mourier T."/>
            <person name="Pain A."/>
            <person name="Lu M."/>
            <person name="Harper D."/>
            <person name="Lindsay R."/>
            <person name="Hauser H."/>
            <person name="James K."/>
            <person name="Quiles M."/>
            <person name="Madan Babu M."/>
            <person name="Saito T."/>
            <person name="Buchrieser C."/>
            <person name="Wardroper A."/>
            <person name="Felder M."/>
            <person name="Thangavelu M."/>
            <person name="Johnson D."/>
            <person name="Knights A."/>
            <person name="Loulseged H."/>
            <person name="Mungall K."/>
            <person name="Oliver K."/>
            <person name="Price C."/>
            <person name="Quail M.A."/>
            <person name="Urushihara H."/>
            <person name="Hernandez J."/>
            <person name="Rabbinowitsch E."/>
            <person name="Steffen D."/>
            <person name="Sanders M."/>
            <person name="Ma J."/>
            <person name="Kohara Y."/>
            <person name="Sharp S."/>
            <person name="Simmonds M."/>
            <person name="Spiegler S."/>
            <person name="Tivey A."/>
            <person name="Sugano S."/>
            <person name="White B."/>
            <person name="Walker D."/>
            <person name="Woodward J."/>
            <person name="Winckler T."/>
            <person name="Tanaka Y."/>
            <person name="Shaulsky G."/>
            <person name="Schleicher M."/>
            <person name="Weinstock G."/>
            <person name="Rosenthal A."/>
            <person name="Cox E.C."/>
            <person name="Chisholm R.L."/>
            <person name="Gibbs R."/>
            <person name="Loomis W.F."/>
            <person name="Platzer M."/>
            <person name="Kay R.R."/>
            <person name="Williams J."/>
            <person name="Dear P.H."/>
            <person name="Noegel A.A."/>
            <person name="Barrell B."/>
            <person name="Kuspa A."/>
        </authorList>
    </citation>
    <scope>NUCLEOTIDE SEQUENCE [LARGE SCALE GENOMIC DNA]</scope>
    <source>
        <strain evidence="2 3">AX4</strain>
    </source>
</reference>
<comment type="caution">
    <text evidence="2">The sequence shown here is derived from an EMBL/GenBank/DDBJ whole genome shotgun (WGS) entry which is preliminary data.</text>
</comment>
<name>Q54PL4_DICDI</name>
<protein>
    <submittedName>
        <fullName evidence="2">Uncharacterized protein</fullName>
    </submittedName>
</protein>
<evidence type="ECO:0000313" key="2">
    <source>
        <dbReference type="EMBL" id="EAL65197.1"/>
    </source>
</evidence>
<evidence type="ECO:0000313" key="3">
    <source>
        <dbReference type="Proteomes" id="UP000002195"/>
    </source>
</evidence>
<keyword evidence="3" id="KW-1185">Reference proteome</keyword>
<gene>
    <name evidence="2" type="ORF">DDB_G0284541</name>
</gene>